<keyword evidence="2" id="KW-1185">Reference proteome</keyword>
<sequence>MKQEILERLPKTGEFRFFFYKKDGTVREAYATLDHSVISEYWQPKGGGYEEAEDVIRYFDLEALAWRSFKVENFIDVALW</sequence>
<name>A0A2R4ALK5_9CAUD</name>
<protein>
    <submittedName>
        <fullName evidence="1">Uncharacterized protein</fullName>
    </submittedName>
</protein>
<dbReference type="Proteomes" id="UP000244741">
    <property type="component" value="Segment"/>
</dbReference>
<evidence type="ECO:0000313" key="1">
    <source>
        <dbReference type="EMBL" id="AVR75934.1"/>
    </source>
</evidence>
<dbReference type="EMBL" id="MG676224">
    <property type="protein sequence ID" value="AVR75934.1"/>
    <property type="molecule type" value="Genomic_DNA"/>
</dbReference>
<dbReference type="Pfam" id="PF10902">
    <property type="entry name" value="WYL_2"/>
    <property type="match status" value="1"/>
</dbReference>
<evidence type="ECO:0000313" key="2">
    <source>
        <dbReference type="Proteomes" id="UP000244741"/>
    </source>
</evidence>
<dbReference type="InterPro" id="IPR024401">
    <property type="entry name" value="WYL_prot"/>
</dbReference>
<gene>
    <name evidence="1" type="ORF">AhSzq1_41</name>
</gene>
<organism evidence="1 2">
    <name type="scientific">Aeromonas phage AhSzq-1</name>
    <dbReference type="NCBI Taxonomy" id="2138298"/>
    <lineage>
        <taxon>Viruses</taxon>
        <taxon>Duplodnaviria</taxon>
        <taxon>Heunggongvirae</taxon>
        <taxon>Uroviricota</taxon>
        <taxon>Caudoviricetes</taxon>
        <taxon>Demerecviridae</taxon>
        <taxon>Shenzhenvirus</taxon>
        <taxon>Shenzhenvirus AhSzq1</taxon>
    </lineage>
</organism>
<proteinExistence type="predicted"/>
<accession>A0A2R4ALK5</accession>
<reference evidence="1 2" key="1">
    <citation type="submission" date="2017-12" db="EMBL/GenBank/DDBJ databases">
        <title>Genomic characterization of T5-related Aeromonas hydrophila phages AhSzq-1 and AhSzw-1 and proposal to be two new species.</title>
        <authorList>
            <person name="Chen L."/>
            <person name="Yuan S."/>
            <person name="Ma Y."/>
        </authorList>
    </citation>
    <scope>NUCLEOTIDE SEQUENCE [LARGE SCALE GENOMIC DNA]</scope>
    <source>
        <strain evidence="1">Seawater</strain>
    </source>
</reference>